<evidence type="ECO:0000313" key="3">
    <source>
        <dbReference type="Proteomes" id="UP001363010"/>
    </source>
</evidence>
<dbReference type="InterPro" id="IPR029068">
    <property type="entry name" value="Glyas_Bleomycin-R_OHBP_Dase"/>
</dbReference>
<accession>A0ABU8VSJ9</accession>
<name>A0ABU8VSJ9_9BURK</name>
<dbReference type="InterPro" id="IPR037523">
    <property type="entry name" value="VOC_core"/>
</dbReference>
<dbReference type="Pfam" id="PF00903">
    <property type="entry name" value="Glyoxalase"/>
    <property type="match status" value="1"/>
</dbReference>
<sequence>MLKNSKAFSGYSVDDMTIAMSFYGETLGLDVSEDNGLMTLHLGSGTKVLVYVKPNHAPATYTVLNFPVKSVDQTVTALKERGVRFESYSMPGLETDSNDVCRDAGGPVIAWFRDPAGNIISVLEER</sequence>
<dbReference type="RefSeq" id="WP_340361509.1">
    <property type="nucleotide sequence ID" value="NZ_JBBKZV010000001.1"/>
</dbReference>
<dbReference type="Proteomes" id="UP001363010">
    <property type="component" value="Unassembled WGS sequence"/>
</dbReference>
<evidence type="ECO:0000313" key="2">
    <source>
        <dbReference type="EMBL" id="MEJ8820443.1"/>
    </source>
</evidence>
<evidence type="ECO:0000259" key="1">
    <source>
        <dbReference type="PROSITE" id="PS51819"/>
    </source>
</evidence>
<dbReference type="PROSITE" id="PS51819">
    <property type="entry name" value="VOC"/>
    <property type="match status" value="1"/>
</dbReference>
<dbReference type="SUPFAM" id="SSF54593">
    <property type="entry name" value="Glyoxalase/Bleomycin resistance protein/Dihydroxybiphenyl dioxygenase"/>
    <property type="match status" value="1"/>
</dbReference>
<reference evidence="2 3" key="1">
    <citation type="submission" date="2024-03" db="EMBL/GenBank/DDBJ databases">
        <title>Novel species of the genus Variovorax.</title>
        <authorList>
            <person name="Liu Q."/>
            <person name="Xin Y.-H."/>
        </authorList>
    </citation>
    <scope>NUCLEOTIDE SEQUENCE [LARGE SCALE GENOMIC DNA]</scope>
    <source>
        <strain evidence="2 3">KACC 18501</strain>
    </source>
</reference>
<protein>
    <submittedName>
        <fullName evidence="2">VOC family protein</fullName>
    </submittedName>
</protein>
<keyword evidence="3" id="KW-1185">Reference proteome</keyword>
<gene>
    <name evidence="2" type="ORF">WKW80_00150</name>
</gene>
<feature type="domain" description="VOC" evidence="1">
    <location>
        <begin position="5"/>
        <end position="125"/>
    </location>
</feature>
<dbReference type="EMBL" id="JBBKZV010000001">
    <property type="protein sequence ID" value="MEJ8820443.1"/>
    <property type="molecule type" value="Genomic_DNA"/>
</dbReference>
<organism evidence="2 3">
    <name type="scientific">Variovorax humicola</name>
    <dbReference type="NCBI Taxonomy" id="1769758"/>
    <lineage>
        <taxon>Bacteria</taxon>
        <taxon>Pseudomonadati</taxon>
        <taxon>Pseudomonadota</taxon>
        <taxon>Betaproteobacteria</taxon>
        <taxon>Burkholderiales</taxon>
        <taxon>Comamonadaceae</taxon>
        <taxon>Variovorax</taxon>
    </lineage>
</organism>
<proteinExistence type="predicted"/>
<dbReference type="Gene3D" id="3.10.180.10">
    <property type="entry name" value="2,3-Dihydroxybiphenyl 1,2-Dioxygenase, domain 1"/>
    <property type="match status" value="1"/>
</dbReference>
<dbReference type="InterPro" id="IPR004360">
    <property type="entry name" value="Glyas_Fos-R_dOase_dom"/>
</dbReference>
<comment type="caution">
    <text evidence="2">The sequence shown here is derived from an EMBL/GenBank/DDBJ whole genome shotgun (WGS) entry which is preliminary data.</text>
</comment>